<feature type="chain" id="PRO_5016847163" evidence="2">
    <location>
        <begin position="20"/>
        <end position="1639"/>
    </location>
</feature>
<keyword evidence="4" id="KW-1185">Reference proteome</keyword>
<proteinExistence type="predicted"/>
<sequence length="1639" mass="180255">MKKRWILLGAFCTGAISYAQVGIGTANPNPSSQLEITSDKRGVLIPRVELKSLTDNGTITNGNVESLLVYNVTDSGDLQPGYYFWKGNNWNRFLTELDGKEWSNAKNKSFVVEDDLLKLYDENDDVIFIDLQSLNIVTTLVKDSSGNGKYTYKNEAGTEVMIDVQADVINNFEDIINNTNVQEILNQYLTENAGNVHYDGNSFTYVNEDGDTVTLDMSTIIKANETITTLVKDPSGNGQYTYTNEAGVAVVIDVQADVINNFEDIINQTDVQEIINNIIKNVGGNVHYDGNSFTYVNEDGDTVTLDMSTIIKANETITTLVKDPSGNGQYTYTNEAGVAVVIDVQADVINNFEDIINQTDVQEIINNIIKNVGGNVHYDGNSFTYVNEDGDTVTLDMSTIIKANETITTLVKDPSGNGQYTYTNEAGVAVVIDVQADVINNFEEIINQTDVQEIINNIIKNVGGNVHYDGNSFTYVNEDGDTVTLDMSTIIKANETITTLVKDPSGNGQYTYTNEAGVAVVIDVQADVINNFEDIINNTNVQEILNQYLTENAGNVHYDGNSFTYVNEDGDTVTLDMSTIIKANETITTLVKDPSGNGQYTYTNEAGVAVVIDVQADVINNFEDIINQTDVQEIINNIIKNVGGNVHYDGNSFTYVNEDGDTVTLDMSTIIKANETITTLVKDPSGNGQYTYTNEAGVAVVIDVQADVINNFEDIINQTDVQEIINNIIKNVGGNVHYDGNSFTYVNEDGDTVTLDMSTIIKANETITTLVKDPSGNGQYTYTNEAGVAVVIDVQADVINNFEEIINQTDVQEIINNIIKNVGGNVHYDGNSFTYVNEDGDTVTLDMSTIIKANETITTLVKDPSGNGQYTYTNEAGVAVVIDVQADVINNFEDIINQTDVQEIINNIIKNVGGNVHYDGNSFTYVNEDGDTVTLDMSTIIKANETITTLVKDPSGNGQYTYTNEAGVAVVIDVQADVINNFEDIINQTDVQEIINNIIKNVGGNVHYDGNSFTYVNEDGDTVTLDMSTIIKANETITTLVKDPSGNGQYTYTNEAGVAVVIDVQADVINNFEDIINNTNVQEILNQYLTENAGNVHYDGNSFTYVNEDGDTVTLDMSTIIKANETITTLVKDPSGNGQYTYTNEAGVAVVIDVQADVINNFEDIINQTDVQEIINNIIKNVGGNVHYDGNSFTYVNEDGDTVTLDMSTIIKANETITTLVKDPSGNGQYTYTNEAGVAVVIDVQADVINNFEDIINQTDVQEIINNIIKNVGGNVHYDGNSFTYVNEDGDTVTLDMSTIIKANETVTTLANANGVLTYTNEANVPVVVDIPALVKSSETLTVLENIVTQESEESGEIVDIYTLTYKDEAGDLHPIDIKVLVKGTETVTTLVYDPMEHVLTYKNEKGEVTNLKLTDLVGDGESLTKLEFDAATNSLLYTDEDGIIHTIEIESINKHPWLDSSTHNVATSSTADIYTKGWVGIGFTEPSGAPNEKLRVNGSITAVNSYYADYVFEKYFDGYSSLKYDYNFKGLDAVEDFIKENRHLPGITPIHELSKSEDGYSFNVSELSIQLLEKTEELYLHIIEQNKELEEKESRIKELEQVNQNVQKKVEQLEQVNQNVQQKVEQLEKMLLDFMHKN</sequence>
<dbReference type="RefSeq" id="WP_236594023.1">
    <property type="nucleotide sequence ID" value="NZ_CP068107.1"/>
</dbReference>
<gene>
    <name evidence="3" type="ORF">NCTC11179_00423</name>
</gene>
<reference evidence="3 4" key="1">
    <citation type="submission" date="2018-06" db="EMBL/GenBank/DDBJ databases">
        <authorList>
            <consortium name="Pathogen Informatics"/>
            <person name="Doyle S."/>
        </authorList>
    </citation>
    <scope>NUCLEOTIDE SEQUENCE [LARGE SCALE GENOMIC DNA]</scope>
    <source>
        <strain evidence="3 4">NCTC11179</strain>
    </source>
</reference>
<keyword evidence="2" id="KW-0732">Signal</keyword>
<dbReference type="EMBL" id="UGQL01000001">
    <property type="protein sequence ID" value="STZ26896.1"/>
    <property type="molecule type" value="Genomic_DNA"/>
</dbReference>
<protein>
    <submittedName>
        <fullName evidence="3">Plasmid maintenance protein CcdB</fullName>
    </submittedName>
</protein>
<evidence type="ECO:0000313" key="4">
    <source>
        <dbReference type="Proteomes" id="UP000255024"/>
    </source>
</evidence>
<dbReference type="Proteomes" id="UP000255024">
    <property type="component" value="Unassembled WGS sequence"/>
</dbReference>
<feature type="signal peptide" evidence="2">
    <location>
        <begin position="1"/>
        <end position="19"/>
    </location>
</feature>
<feature type="coiled-coil region" evidence="1">
    <location>
        <begin position="1573"/>
        <end position="1638"/>
    </location>
</feature>
<accession>A0A378RIM7</accession>
<keyword evidence="1" id="KW-0175">Coiled coil</keyword>
<evidence type="ECO:0000256" key="2">
    <source>
        <dbReference type="SAM" id="SignalP"/>
    </source>
</evidence>
<evidence type="ECO:0000256" key="1">
    <source>
        <dbReference type="SAM" id="Coils"/>
    </source>
</evidence>
<name>A0A378RIM7_MYROD</name>
<evidence type="ECO:0000313" key="3">
    <source>
        <dbReference type="EMBL" id="STZ26896.1"/>
    </source>
</evidence>
<organism evidence="3 4">
    <name type="scientific">Myroides odoratus</name>
    <name type="common">Flavobacterium odoratum</name>
    <dbReference type="NCBI Taxonomy" id="256"/>
    <lineage>
        <taxon>Bacteria</taxon>
        <taxon>Pseudomonadati</taxon>
        <taxon>Bacteroidota</taxon>
        <taxon>Flavobacteriia</taxon>
        <taxon>Flavobacteriales</taxon>
        <taxon>Flavobacteriaceae</taxon>
        <taxon>Myroides</taxon>
    </lineage>
</organism>